<evidence type="ECO:0008006" key="5">
    <source>
        <dbReference type="Google" id="ProtNLM"/>
    </source>
</evidence>
<protein>
    <recommendedName>
        <fullName evidence="5">PiggyBac transposable element-derived protein 4-like</fullName>
    </recommendedName>
</protein>
<keyword evidence="4" id="KW-1185">Reference proteome</keyword>
<evidence type="ECO:0000313" key="4">
    <source>
        <dbReference type="Proteomes" id="UP001652700"/>
    </source>
</evidence>
<evidence type="ECO:0000313" key="3">
    <source>
        <dbReference type="EnsemblMetazoa" id="XP_028130181.2"/>
    </source>
</evidence>
<proteinExistence type="predicted"/>
<dbReference type="RefSeq" id="XP_028130181.2">
    <property type="nucleotide sequence ID" value="XM_028274380.2"/>
</dbReference>
<dbReference type="Proteomes" id="UP001652700">
    <property type="component" value="Unplaced"/>
</dbReference>
<dbReference type="EnsemblMetazoa" id="XM_028274380.2">
    <property type="protein sequence ID" value="XP_028130181.2"/>
    <property type="gene ID" value="LOC114326134"/>
</dbReference>
<accession>A0ABM5ID30</accession>
<dbReference type="GeneID" id="114326134"/>
<sequence>MADLNKAGPSGVKRRKTVKVRNEKNLSVEELMQFLYNSDSDEDYEDSDVDNFEIENVSEDSSGSDTEDDVLQNELNNTVADNPDVQITDNEWTETTSGMKQIPFTKRSGLLVDSPGDSAYDWFRLLFDDELLNMIVLQTNSYTVEVLSTSKGCDRSRISLWKELTISELLIFIGLTFHTGTIQLPSIQDYWKTNRLFSTCFSSYMSRDRYLLIMRCLHFAENVKENEPVPVDRLYKVRPLLDHFNNKMKTVYYPGKYLSLDESMILWKGKLVFKQYLPKKRHKYGVKLYMLTEADSTILDIHIYAGAGDATAGKSHTERVVLHLMRNFFDHGHSLHMDNYYNSYNLAKLLLDKNSFCTGTLRKDRKGCPKNVVDAKLKKGQTKSMYLNNVMVGKWRDKRDIIYISTEYKNEMVTVRNRRGDEKIKPLPIIQYNKYMGGVDLQDQMSSYYPPTRKTLRWYKKIGIHLFQLYLQNAHRLYNKYHGNNKMSYYKFRLSILEKLLPEKCQGTAVVTAEVAVTSGVNHTPSKIELHNERGKTLRKKCRTCNKNKIRKDTIYHCQECPDKPGLCLGKCFREYHVSI</sequence>
<dbReference type="InterPro" id="IPR029526">
    <property type="entry name" value="PGBD"/>
</dbReference>
<dbReference type="PANTHER" id="PTHR46599">
    <property type="entry name" value="PIGGYBAC TRANSPOSABLE ELEMENT-DERIVED PROTEIN 4"/>
    <property type="match status" value="1"/>
</dbReference>
<dbReference type="Pfam" id="PF13843">
    <property type="entry name" value="DDE_Tnp_1_7"/>
    <property type="match status" value="1"/>
</dbReference>
<feature type="domain" description="PiggyBac transposable element-derived protein 4 C-terminal zinc-finger" evidence="1">
    <location>
        <begin position="534"/>
        <end position="577"/>
    </location>
</feature>
<evidence type="ECO:0000259" key="1">
    <source>
        <dbReference type="Pfam" id="PF13842"/>
    </source>
</evidence>
<name>A0ABM5ID30_DIAVI</name>
<dbReference type="InterPro" id="IPR032718">
    <property type="entry name" value="PGBD4_Znf_C"/>
</dbReference>
<evidence type="ECO:0000259" key="2">
    <source>
        <dbReference type="Pfam" id="PF13843"/>
    </source>
</evidence>
<reference evidence="3" key="1">
    <citation type="submission" date="2025-05" db="UniProtKB">
        <authorList>
            <consortium name="EnsemblMetazoa"/>
        </authorList>
    </citation>
    <scope>IDENTIFICATION</scope>
</reference>
<dbReference type="Pfam" id="PF13842">
    <property type="entry name" value="zf-Tnp_2"/>
    <property type="match status" value="1"/>
</dbReference>
<dbReference type="PANTHER" id="PTHR46599:SF3">
    <property type="entry name" value="PIGGYBAC TRANSPOSABLE ELEMENT-DERIVED PROTEIN 4"/>
    <property type="match status" value="1"/>
</dbReference>
<organism evidence="3 4">
    <name type="scientific">Diabrotica virgifera virgifera</name>
    <name type="common">western corn rootworm</name>
    <dbReference type="NCBI Taxonomy" id="50390"/>
    <lineage>
        <taxon>Eukaryota</taxon>
        <taxon>Metazoa</taxon>
        <taxon>Ecdysozoa</taxon>
        <taxon>Arthropoda</taxon>
        <taxon>Hexapoda</taxon>
        <taxon>Insecta</taxon>
        <taxon>Pterygota</taxon>
        <taxon>Neoptera</taxon>
        <taxon>Endopterygota</taxon>
        <taxon>Coleoptera</taxon>
        <taxon>Polyphaga</taxon>
        <taxon>Cucujiformia</taxon>
        <taxon>Chrysomeloidea</taxon>
        <taxon>Chrysomelidae</taxon>
        <taxon>Galerucinae</taxon>
        <taxon>Diabroticina</taxon>
        <taxon>Diabroticites</taxon>
        <taxon>Diabrotica</taxon>
    </lineage>
</organism>
<feature type="domain" description="PiggyBac transposable element-derived protein" evidence="2">
    <location>
        <begin position="118"/>
        <end position="475"/>
    </location>
</feature>